<keyword evidence="6" id="KW-1185">Reference proteome</keyword>
<dbReference type="PROSITE" id="PS51186">
    <property type="entry name" value="GNAT"/>
    <property type="match status" value="1"/>
</dbReference>
<dbReference type="CDD" id="cd04301">
    <property type="entry name" value="NAT_SF"/>
    <property type="match status" value="1"/>
</dbReference>
<dbReference type="Gene3D" id="3.40.630.30">
    <property type="match status" value="1"/>
</dbReference>
<accession>A0A844YUR2</accession>
<evidence type="ECO:0000313" key="6">
    <source>
        <dbReference type="Proteomes" id="UP000466966"/>
    </source>
</evidence>
<gene>
    <name evidence="5" type="ORF">GRI99_06555</name>
</gene>
<comment type="caution">
    <text evidence="5">The sequence shown here is derived from an EMBL/GenBank/DDBJ whole genome shotgun (WGS) entry which is preliminary data.</text>
</comment>
<protein>
    <submittedName>
        <fullName evidence="5">GNAT family N-acetyltransferase</fullName>
    </submittedName>
</protein>
<dbReference type="Pfam" id="PF13302">
    <property type="entry name" value="Acetyltransf_3"/>
    <property type="match status" value="1"/>
</dbReference>
<dbReference type="AlphaFoldDB" id="A0A844YUR2"/>
<evidence type="ECO:0000256" key="2">
    <source>
        <dbReference type="ARBA" id="ARBA00023315"/>
    </source>
</evidence>
<dbReference type="InterPro" id="IPR051531">
    <property type="entry name" value="N-acetyltransferase"/>
</dbReference>
<evidence type="ECO:0000313" key="5">
    <source>
        <dbReference type="EMBL" id="MXO71299.1"/>
    </source>
</evidence>
<evidence type="ECO:0000256" key="3">
    <source>
        <dbReference type="ARBA" id="ARBA00038502"/>
    </source>
</evidence>
<dbReference type="PANTHER" id="PTHR43792">
    <property type="entry name" value="GNAT FAMILY, PUTATIVE (AFU_ORTHOLOGUE AFUA_3G00765)-RELATED-RELATED"/>
    <property type="match status" value="1"/>
</dbReference>
<dbReference type="PANTHER" id="PTHR43792:SF8">
    <property type="entry name" value="[RIBOSOMAL PROTEIN US5]-ALANINE N-ACETYLTRANSFERASE"/>
    <property type="match status" value="1"/>
</dbReference>
<dbReference type="Proteomes" id="UP000466966">
    <property type="component" value="Unassembled WGS sequence"/>
</dbReference>
<evidence type="ECO:0000259" key="4">
    <source>
        <dbReference type="PROSITE" id="PS51186"/>
    </source>
</evidence>
<dbReference type="OrthoDB" id="9804153at2"/>
<dbReference type="EMBL" id="WTYV01000002">
    <property type="protein sequence ID" value="MXO71299.1"/>
    <property type="molecule type" value="Genomic_DNA"/>
</dbReference>
<feature type="domain" description="N-acetyltransferase" evidence="4">
    <location>
        <begin position="8"/>
        <end position="170"/>
    </location>
</feature>
<dbReference type="RefSeq" id="WP_160771229.1">
    <property type="nucleotide sequence ID" value="NZ_WTYV01000002.1"/>
</dbReference>
<organism evidence="5 6">
    <name type="scientific">Alteraurantiacibacter buctensis</name>
    <dbReference type="NCBI Taxonomy" id="1503981"/>
    <lineage>
        <taxon>Bacteria</taxon>
        <taxon>Pseudomonadati</taxon>
        <taxon>Pseudomonadota</taxon>
        <taxon>Alphaproteobacteria</taxon>
        <taxon>Sphingomonadales</taxon>
        <taxon>Erythrobacteraceae</taxon>
        <taxon>Alteraurantiacibacter</taxon>
    </lineage>
</organism>
<comment type="similarity">
    <text evidence="3">Belongs to the acetyltransferase family. RimJ subfamily.</text>
</comment>
<keyword evidence="1 5" id="KW-0808">Transferase</keyword>
<dbReference type="SUPFAM" id="SSF55729">
    <property type="entry name" value="Acyl-CoA N-acyltransferases (Nat)"/>
    <property type="match status" value="1"/>
</dbReference>
<dbReference type="InterPro" id="IPR016181">
    <property type="entry name" value="Acyl_CoA_acyltransferase"/>
</dbReference>
<sequence length="189" mass="20720">MFHRTQRLFLRPPFPEDWREVYRGINDAGVVRMLARAPWPYMPEDAQDYCSAARDPQDLRLAIALPGHDGAPLIGQIGLDCGAEVPEVGYWIARGYRGQGYATEALHGVLQMARALGVRRVEAGHYLDNPASGAVLRKAGFVETGEVRPTHALGRGGQLVLARRYAIDLGGGEPEGDMDGCREDVRKPA</sequence>
<name>A0A844YUR2_9SPHN</name>
<reference evidence="5 6" key="1">
    <citation type="submission" date="2019-12" db="EMBL/GenBank/DDBJ databases">
        <title>Genomic-based taxomic classification of the family Erythrobacteraceae.</title>
        <authorList>
            <person name="Xu L."/>
        </authorList>
    </citation>
    <scope>NUCLEOTIDE SEQUENCE [LARGE SCALE GENOMIC DNA]</scope>
    <source>
        <strain evidence="5 6">M0322</strain>
    </source>
</reference>
<evidence type="ECO:0000256" key="1">
    <source>
        <dbReference type="ARBA" id="ARBA00022679"/>
    </source>
</evidence>
<proteinExistence type="inferred from homology"/>
<dbReference type="GO" id="GO:0016747">
    <property type="term" value="F:acyltransferase activity, transferring groups other than amino-acyl groups"/>
    <property type="evidence" value="ECO:0007669"/>
    <property type="project" value="InterPro"/>
</dbReference>
<keyword evidence="2" id="KW-0012">Acyltransferase</keyword>
<dbReference type="InterPro" id="IPR000182">
    <property type="entry name" value="GNAT_dom"/>
</dbReference>